<dbReference type="InterPro" id="IPR036661">
    <property type="entry name" value="Luciferase-like_sf"/>
</dbReference>
<dbReference type="EMBL" id="CP113527">
    <property type="protein sequence ID" value="WDV09000.1"/>
    <property type="molecule type" value="Genomic_DNA"/>
</dbReference>
<keyword evidence="4" id="KW-0503">Monooxygenase</keyword>
<dbReference type="Pfam" id="PF00296">
    <property type="entry name" value="Bac_luciferase"/>
    <property type="match status" value="1"/>
</dbReference>
<gene>
    <name evidence="6" type="ORF">OU989_11170</name>
</gene>
<keyword evidence="2" id="KW-0288">FMN</keyword>
<dbReference type="GO" id="GO:0004497">
    <property type="term" value="F:monooxygenase activity"/>
    <property type="evidence" value="ECO:0007669"/>
    <property type="project" value="UniProtKB-KW"/>
</dbReference>
<feature type="domain" description="Luciferase-like" evidence="5">
    <location>
        <begin position="35"/>
        <end position="234"/>
    </location>
</feature>
<evidence type="ECO:0000256" key="1">
    <source>
        <dbReference type="ARBA" id="ARBA00022630"/>
    </source>
</evidence>
<accession>A0AAJ5RQ06</accession>
<dbReference type="KEGG" id="liu:OU989_11170"/>
<keyword evidence="3" id="KW-0560">Oxidoreductase</keyword>
<evidence type="ECO:0000256" key="4">
    <source>
        <dbReference type="ARBA" id="ARBA00023033"/>
    </source>
</evidence>
<dbReference type="SUPFAM" id="SSF51679">
    <property type="entry name" value="Bacterial luciferase-like"/>
    <property type="match status" value="1"/>
</dbReference>
<dbReference type="RefSeq" id="WP_274797246.1">
    <property type="nucleotide sequence ID" value="NZ_CP113527.1"/>
</dbReference>
<dbReference type="AlphaFoldDB" id="A0AAJ5RQ06"/>
<proteinExistence type="predicted"/>
<sequence length="321" mass="36924">MSQFSNYHSYNRMYKEGELTLGLHIPLENYRFGTPTMEKQVELSQLAENYGFTSLWFRDVLLEDPSFGDPAVGQIYDMLIYLTYLASQTKEIALGTSAIVLSLRHPLRVAKEIATINQLFPERLILGVSSGDRKADFHGLNVNHDDRGERFIEAFQYLNQVLYENFPSIRSTLGAIQGSNLVPKPTKRIPTIITGFAQQSMEWFAKNGDGWMYYPRSPHLQAEAIRQWRELVEQYCPGVFKPFTQPMHLDLTEDPNEMPTPIRLGFRVGRNRLIELLNIYKEIGVNHLFFALFDSKRPAEEVIHELGQEVLPHFPAINSNI</sequence>
<protein>
    <submittedName>
        <fullName evidence="6">LLM class oxidoreductase</fullName>
    </submittedName>
</protein>
<evidence type="ECO:0000256" key="2">
    <source>
        <dbReference type="ARBA" id="ARBA00022643"/>
    </source>
</evidence>
<dbReference type="NCBIfam" id="TIGR03571">
    <property type="entry name" value="lucif_BA3436"/>
    <property type="match status" value="1"/>
</dbReference>
<evidence type="ECO:0000313" key="7">
    <source>
        <dbReference type="Proteomes" id="UP001219585"/>
    </source>
</evidence>
<reference evidence="6" key="1">
    <citation type="submission" date="2022-11" db="EMBL/GenBank/DDBJ databases">
        <title>Lysinibacillus irui.</title>
        <authorList>
            <person name="Akintayo S.O."/>
        </authorList>
    </citation>
    <scope>NUCLEOTIDE SEQUENCE</scope>
    <source>
        <strain evidence="6">IRB4-01</strain>
    </source>
</reference>
<dbReference type="InterPro" id="IPR011251">
    <property type="entry name" value="Luciferase-like_dom"/>
</dbReference>
<evidence type="ECO:0000259" key="5">
    <source>
        <dbReference type="Pfam" id="PF00296"/>
    </source>
</evidence>
<evidence type="ECO:0000256" key="3">
    <source>
        <dbReference type="ARBA" id="ARBA00023002"/>
    </source>
</evidence>
<dbReference type="GO" id="GO:0016705">
    <property type="term" value="F:oxidoreductase activity, acting on paired donors, with incorporation or reduction of molecular oxygen"/>
    <property type="evidence" value="ECO:0007669"/>
    <property type="project" value="InterPro"/>
</dbReference>
<dbReference type="Proteomes" id="UP001219585">
    <property type="component" value="Chromosome"/>
</dbReference>
<evidence type="ECO:0000313" key="6">
    <source>
        <dbReference type="EMBL" id="WDV09000.1"/>
    </source>
</evidence>
<dbReference type="InterPro" id="IPR020020">
    <property type="entry name" value="Luciferase-type_oxidoreductase"/>
</dbReference>
<keyword evidence="1" id="KW-0285">Flavoprotein</keyword>
<dbReference type="InterPro" id="IPR051260">
    <property type="entry name" value="Diverse_substr_monoxygenases"/>
</dbReference>
<dbReference type="PANTHER" id="PTHR30011:SF16">
    <property type="entry name" value="C2H2 FINGER DOMAIN TRANSCRIPTION FACTOR (EUROFUNG)-RELATED"/>
    <property type="match status" value="1"/>
</dbReference>
<dbReference type="PANTHER" id="PTHR30011">
    <property type="entry name" value="ALKANESULFONATE MONOOXYGENASE-RELATED"/>
    <property type="match status" value="1"/>
</dbReference>
<organism evidence="6 7">
    <name type="scientific">Lysinibacillus irui</name>
    <dbReference type="NCBI Taxonomy" id="2998077"/>
    <lineage>
        <taxon>Bacteria</taxon>
        <taxon>Bacillati</taxon>
        <taxon>Bacillota</taxon>
        <taxon>Bacilli</taxon>
        <taxon>Bacillales</taxon>
        <taxon>Bacillaceae</taxon>
        <taxon>Lysinibacillus</taxon>
    </lineage>
</organism>
<name>A0AAJ5RQ06_9BACI</name>
<dbReference type="Gene3D" id="3.20.20.30">
    <property type="entry name" value="Luciferase-like domain"/>
    <property type="match status" value="1"/>
</dbReference>